<protein>
    <submittedName>
        <fullName evidence="2">Uncharacterized protein</fullName>
    </submittedName>
</protein>
<feature type="compositionally biased region" description="Basic and acidic residues" evidence="1">
    <location>
        <begin position="71"/>
        <end position="81"/>
    </location>
</feature>
<keyword evidence="3" id="KW-1185">Reference proteome</keyword>
<name>A0A4Z2F8P6_9TELE</name>
<organism evidence="2 3">
    <name type="scientific">Liparis tanakae</name>
    <name type="common">Tanaka's snailfish</name>
    <dbReference type="NCBI Taxonomy" id="230148"/>
    <lineage>
        <taxon>Eukaryota</taxon>
        <taxon>Metazoa</taxon>
        <taxon>Chordata</taxon>
        <taxon>Craniata</taxon>
        <taxon>Vertebrata</taxon>
        <taxon>Euteleostomi</taxon>
        <taxon>Actinopterygii</taxon>
        <taxon>Neopterygii</taxon>
        <taxon>Teleostei</taxon>
        <taxon>Neoteleostei</taxon>
        <taxon>Acanthomorphata</taxon>
        <taxon>Eupercaria</taxon>
        <taxon>Perciformes</taxon>
        <taxon>Cottioidei</taxon>
        <taxon>Cottales</taxon>
        <taxon>Liparidae</taxon>
        <taxon>Liparis</taxon>
    </lineage>
</organism>
<gene>
    <name evidence="2" type="ORF">EYF80_053169</name>
</gene>
<accession>A0A4Z2F8P6</accession>
<dbReference type="EMBL" id="SRLO01001587">
    <property type="protein sequence ID" value="TNN36672.1"/>
    <property type="molecule type" value="Genomic_DNA"/>
</dbReference>
<reference evidence="2 3" key="1">
    <citation type="submission" date="2019-03" db="EMBL/GenBank/DDBJ databases">
        <title>First draft genome of Liparis tanakae, snailfish: a comprehensive survey of snailfish specific genes.</title>
        <authorList>
            <person name="Kim W."/>
            <person name="Song I."/>
            <person name="Jeong J.-H."/>
            <person name="Kim D."/>
            <person name="Kim S."/>
            <person name="Ryu S."/>
            <person name="Song J.Y."/>
            <person name="Lee S.K."/>
        </authorList>
    </citation>
    <scope>NUCLEOTIDE SEQUENCE [LARGE SCALE GENOMIC DNA]</scope>
    <source>
        <tissue evidence="2">Muscle</tissue>
    </source>
</reference>
<dbReference type="AlphaFoldDB" id="A0A4Z2F8P6"/>
<proteinExistence type="predicted"/>
<evidence type="ECO:0000313" key="2">
    <source>
        <dbReference type="EMBL" id="TNN36672.1"/>
    </source>
</evidence>
<dbReference type="Proteomes" id="UP000314294">
    <property type="component" value="Unassembled WGS sequence"/>
</dbReference>
<comment type="caution">
    <text evidence="2">The sequence shown here is derived from an EMBL/GenBank/DDBJ whole genome shotgun (WGS) entry which is preliminary data.</text>
</comment>
<feature type="region of interest" description="Disordered" evidence="1">
    <location>
        <begin position="63"/>
        <end position="101"/>
    </location>
</feature>
<sequence>MVPGPTRNWQVEGCCMISARAKPNIWQKPSLHKELLWGKAHPVQNHYPERQVEALNVTASLSSNTRHVHSPARDKHSDPRGSNEPVSLDPLPGTSPRLQRAPLASQLTSRGGKIMSFKVSVFASFPAALGGKVFQSQTAGGFYLPGMPRAQVADGSGGGVKVEARGQRHLPNILLHTSDLSASLSAPLLVKWAPGGVLSRRGATRG</sequence>
<evidence type="ECO:0000256" key="1">
    <source>
        <dbReference type="SAM" id="MobiDB-lite"/>
    </source>
</evidence>
<evidence type="ECO:0000313" key="3">
    <source>
        <dbReference type="Proteomes" id="UP000314294"/>
    </source>
</evidence>